<evidence type="ECO:0008006" key="4">
    <source>
        <dbReference type="Google" id="ProtNLM"/>
    </source>
</evidence>
<gene>
    <name evidence="2" type="ORF">BVER_05141c</name>
</gene>
<dbReference type="Proteomes" id="UP000036959">
    <property type="component" value="Unassembled WGS sequence"/>
</dbReference>
<keyword evidence="1" id="KW-0732">Signal</keyword>
<organism evidence="2 3">
    <name type="scientific">Candidatus Burkholderia verschuerenii</name>
    <dbReference type="NCBI Taxonomy" id="242163"/>
    <lineage>
        <taxon>Bacteria</taxon>
        <taxon>Pseudomonadati</taxon>
        <taxon>Pseudomonadota</taxon>
        <taxon>Betaproteobacteria</taxon>
        <taxon>Burkholderiales</taxon>
        <taxon>Burkholderiaceae</taxon>
        <taxon>Burkholderia</taxon>
    </lineage>
</organism>
<feature type="signal peptide" evidence="1">
    <location>
        <begin position="1"/>
        <end position="24"/>
    </location>
</feature>
<feature type="chain" id="PRO_5005544067" description="Lipoprotein" evidence="1">
    <location>
        <begin position="25"/>
        <end position="116"/>
    </location>
</feature>
<evidence type="ECO:0000313" key="2">
    <source>
        <dbReference type="EMBL" id="KND57889.1"/>
    </source>
</evidence>
<comment type="caution">
    <text evidence="2">The sequence shown here is derived from an EMBL/GenBank/DDBJ whole genome shotgun (WGS) entry which is preliminary data.</text>
</comment>
<name>A0A0L0M7C6_9BURK</name>
<proteinExistence type="predicted"/>
<dbReference type="RefSeq" id="WP_050455549.1">
    <property type="nucleotide sequence ID" value="NZ_LFJJ01000211.1"/>
</dbReference>
<dbReference type="EMBL" id="LFJJ01000211">
    <property type="protein sequence ID" value="KND57889.1"/>
    <property type="molecule type" value="Genomic_DNA"/>
</dbReference>
<keyword evidence="3" id="KW-1185">Reference proteome</keyword>
<protein>
    <recommendedName>
        <fullName evidence="4">Lipoprotein</fullName>
    </recommendedName>
</protein>
<dbReference type="OrthoDB" id="5397649at2"/>
<reference evidence="3" key="1">
    <citation type="submission" date="2015-06" db="EMBL/GenBank/DDBJ databases">
        <title>Comparative genomics of Burkholderia leaf nodule symbionts.</title>
        <authorList>
            <person name="Carlier A."/>
            <person name="Eberl L."/>
            <person name="Pinto-Carbo M."/>
        </authorList>
    </citation>
    <scope>NUCLEOTIDE SEQUENCE [LARGE SCALE GENOMIC DNA]</scope>
    <source>
        <strain evidence="3">UZHbot4</strain>
    </source>
</reference>
<accession>A0A0L0M7C6</accession>
<evidence type="ECO:0000256" key="1">
    <source>
        <dbReference type="SAM" id="SignalP"/>
    </source>
</evidence>
<sequence>MNRLKAFIAFSLLCMAGVAGNAYAWARVGVWVGGPVYYPYAAPVVPYYYYPPPPVMVAPAAPTTYVERGQPATDSAAPGNAPGTWYYCESAKAYYPYVKQCQSGWREVPATPPPSN</sequence>
<dbReference type="PATRIC" id="fig|242163.4.peg.2943"/>
<evidence type="ECO:0000313" key="3">
    <source>
        <dbReference type="Proteomes" id="UP000036959"/>
    </source>
</evidence>
<dbReference type="AlphaFoldDB" id="A0A0L0M7C6"/>